<reference evidence="3" key="1">
    <citation type="submission" date="2017-09" db="EMBL/GenBank/DDBJ databases">
        <title>Depth-based differentiation of microbial function through sediment-hosted aquifers and enrichment of novel symbionts in the deep terrestrial subsurface.</title>
        <authorList>
            <person name="Probst A.J."/>
            <person name="Ladd B."/>
            <person name="Jarett J.K."/>
            <person name="Geller-Mcgrath D.E."/>
            <person name="Sieber C.M.K."/>
            <person name="Emerson J.B."/>
            <person name="Anantharaman K."/>
            <person name="Thomas B.C."/>
            <person name="Malmstrom R."/>
            <person name="Stieglmeier M."/>
            <person name="Klingl A."/>
            <person name="Woyke T."/>
            <person name="Ryan C.M."/>
            <person name="Banfield J.F."/>
        </authorList>
    </citation>
    <scope>NUCLEOTIDE SEQUENCE [LARGE SCALE GENOMIC DNA]</scope>
</reference>
<protein>
    <recommendedName>
        <fullName evidence="1">Methyltransferase type 12 domain-containing protein</fullName>
    </recommendedName>
</protein>
<name>A0A2M7X580_UNCKA</name>
<evidence type="ECO:0000313" key="2">
    <source>
        <dbReference type="EMBL" id="PJA41323.1"/>
    </source>
</evidence>
<proteinExistence type="predicted"/>
<sequence length="355" mass="41179">MEKTAQASKDLFEKYNYGDLIIELFEDPILGEDGDLTETRNYAEYILAFDEGAERKYEFIKPGIKPGRIVDIGCETGSILKQMSNDQRIRESDLYGIEVSRKLYSLCEQRKENGEFGHDHVFFYQRNIVKNKIFSDNSIDTFTALSLTHELESYVGRETLLAFIKQIYEQLAPGGMFINYDVTGPGQKDKVVYMELTKDDGITDGWDKLFDDKQGGQVKTFLESLSTYARFLRFAKDFRSDEGYELSFTEEVVDGKSVIKLRAVDAAEFLSKKDYTNNWYSEMHETFCFWSFADWKMELEKVGFNLQGDSRVFTNEWVVSNRYEGKVMLYEMDESGRLVHIPYPPTNVVLYAQKV</sequence>
<dbReference type="CDD" id="cd02440">
    <property type="entry name" value="AdoMet_MTases"/>
    <property type="match status" value="1"/>
</dbReference>
<dbReference type="SUPFAM" id="SSF53335">
    <property type="entry name" value="S-adenosyl-L-methionine-dependent methyltransferases"/>
    <property type="match status" value="1"/>
</dbReference>
<evidence type="ECO:0000313" key="3">
    <source>
        <dbReference type="Proteomes" id="UP000231195"/>
    </source>
</evidence>
<dbReference type="EMBL" id="PFWZ01000009">
    <property type="protein sequence ID" value="PJA41323.1"/>
    <property type="molecule type" value="Genomic_DNA"/>
</dbReference>
<dbReference type="Pfam" id="PF08242">
    <property type="entry name" value="Methyltransf_12"/>
    <property type="match status" value="1"/>
</dbReference>
<gene>
    <name evidence="2" type="ORF">CO179_00165</name>
</gene>
<organism evidence="2 3">
    <name type="scientific">candidate division WWE3 bacterium CG_4_9_14_3_um_filter_39_7</name>
    <dbReference type="NCBI Taxonomy" id="1975080"/>
    <lineage>
        <taxon>Bacteria</taxon>
        <taxon>Katanobacteria</taxon>
    </lineage>
</organism>
<dbReference type="InterPro" id="IPR029063">
    <property type="entry name" value="SAM-dependent_MTases_sf"/>
</dbReference>
<comment type="caution">
    <text evidence="2">The sequence shown here is derived from an EMBL/GenBank/DDBJ whole genome shotgun (WGS) entry which is preliminary data.</text>
</comment>
<feature type="domain" description="Methyltransferase type 12" evidence="1">
    <location>
        <begin position="70"/>
        <end position="177"/>
    </location>
</feature>
<accession>A0A2M7X580</accession>
<dbReference type="InterPro" id="IPR013217">
    <property type="entry name" value="Methyltransf_12"/>
</dbReference>
<evidence type="ECO:0000259" key="1">
    <source>
        <dbReference type="Pfam" id="PF08242"/>
    </source>
</evidence>
<dbReference type="AlphaFoldDB" id="A0A2M7X580"/>
<dbReference type="Proteomes" id="UP000231195">
    <property type="component" value="Unassembled WGS sequence"/>
</dbReference>
<dbReference type="Gene3D" id="3.40.50.150">
    <property type="entry name" value="Vaccinia Virus protein VP39"/>
    <property type="match status" value="1"/>
</dbReference>